<dbReference type="Pfam" id="PF19877">
    <property type="entry name" value="DUF6350"/>
    <property type="match status" value="1"/>
</dbReference>
<feature type="transmembrane region" description="Helical" evidence="1">
    <location>
        <begin position="88"/>
        <end position="107"/>
    </location>
</feature>
<feature type="transmembrane region" description="Helical" evidence="1">
    <location>
        <begin position="387"/>
        <end position="408"/>
    </location>
</feature>
<keyword evidence="1" id="KW-0472">Membrane</keyword>
<evidence type="ECO:0000313" key="3">
    <source>
        <dbReference type="Proteomes" id="UP001595956"/>
    </source>
</evidence>
<feature type="transmembrane region" description="Helical" evidence="1">
    <location>
        <begin position="285"/>
        <end position="302"/>
    </location>
</feature>
<feature type="transmembrane region" description="Helical" evidence="1">
    <location>
        <begin position="170"/>
        <end position="189"/>
    </location>
</feature>
<gene>
    <name evidence="2" type="ORF">ACFPKY_12595</name>
</gene>
<sequence>MTSLLPGSSSALTGAGDRLDARHRRPLVLVAALGGVAAASATLLVCLAVGVVGWFLSDAGTHGTPRGGLRVGALGWLMAHGSGVHVDGVAVTVVPLGITALVAWTIWRLAHRVGDSVSGHGPDADRIADGERDWTVLVATTVFTVGYLVVTILTLRLAGGADVGLAGGRVVGWALLLCLTAGFAGIATGSGRAAIWAAYLPAAARAAGALALRMLGGYLLLSTALFLAALVVDFDTAVNVMSRLHTDAGDATTYTALCLTLVPNAAVFAGSYLLGPGFLVGTGTLVSPSVVSVGPLPMFPLFAALPDNGPTPGWAPYLLALPLLLAAVVAARHQRRNPTLRWDEGALRGCAGGVLAGVLLGLVTAVAGGAVGPGRMRDFGPETFDVLVHAITSFGIGGLLGGLAMTWWQRRASRAASLDSEA</sequence>
<proteinExistence type="predicted"/>
<feature type="transmembrane region" description="Helical" evidence="1">
    <location>
        <begin position="314"/>
        <end position="333"/>
    </location>
</feature>
<feature type="transmembrane region" description="Helical" evidence="1">
    <location>
        <begin position="27"/>
        <end position="56"/>
    </location>
</feature>
<accession>A0ABW0N1Y9</accession>
<organism evidence="2 3">
    <name type="scientific">Nocardioides caricicola</name>
    <dbReference type="NCBI Taxonomy" id="634770"/>
    <lineage>
        <taxon>Bacteria</taxon>
        <taxon>Bacillati</taxon>
        <taxon>Actinomycetota</taxon>
        <taxon>Actinomycetes</taxon>
        <taxon>Propionibacteriales</taxon>
        <taxon>Nocardioidaceae</taxon>
        <taxon>Nocardioides</taxon>
    </lineage>
</organism>
<dbReference type="Proteomes" id="UP001595956">
    <property type="component" value="Unassembled WGS sequence"/>
</dbReference>
<dbReference type="InterPro" id="IPR045931">
    <property type="entry name" value="DUF6350"/>
</dbReference>
<comment type="caution">
    <text evidence="2">The sequence shown here is derived from an EMBL/GenBank/DDBJ whole genome shotgun (WGS) entry which is preliminary data.</text>
</comment>
<reference evidence="3" key="1">
    <citation type="journal article" date="2019" name="Int. J. Syst. Evol. Microbiol.">
        <title>The Global Catalogue of Microorganisms (GCM) 10K type strain sequencing project: providing services to taxonomists for standard genome sequencing and annotation.</title>
        <authorList>
            <consortium name="The Broad Institute Genomics Platform"/>
            <consortium name="The Broad Institute Genome Sequencing Center for Infectious Disease"/>
            <person name="Wu L."/>
            <person name="Ma J."/>
        </authorList>
    </citation>
    <scope>NUCLEOTIDE SEQUENCE [LARGE SCALE GENOMIC DNA]</scope>
    <source>
        <strain evidence="3">KACC 13778</strain>
    </source>
</reference>
<keyword evidence="1" id="KW-0812">Transmembrane</keyword>
<feature type="transmembrane region" description="Helical" evidence="1">
    <location>
        <begin position="345"/>
        <end position="367"/>
    </location>
</feature>
<keyword evidence="3" id="KW-1185">Reference proteome</keyword>
<keyword evidence="1" id="KW-1133">Transmembrane helix</keyword>
<evidence type="ECO:0000256" key="1">
    <source>
        <dbReference type="SAM" id="Phobius"/>
    </source>
</evidence>
<dbReference type="EMBL" id="JBHSMD010000004">
    <property type="protein sequence ID" value="MFC5493946.1"/>
    <property type="molecule type" value="Genomic_DNA"/>
</dbReference>
<name>A0ABW0N1Y9_9ACTN</name>
<feature type="transmembrane region" description="Helical" evidence="1">
    <location>
        <begin position="252"/>
        <end position="273"/>
    </location>
</feature>
<protein>
    <submittedName>
        <fullName evidence="2">DUF6350 family protein</fullName>
    </submittedName>
</protein>
<feature type="transmembrane region" description="Helical" evidence="1">
    <location>
        <begin position="210"/>
        <end position="232"/>
    </location>
</feature>
<dbReference type="RefSeq" id="WP_345178831.1">
    <property type="nucleotide sequence ID" value="NZ_BAABFQ010000007.1"/>
</dbReference>
<feature type="transmembrane region" description="Helical" evidence="1">
    <location>
        <begin position="136"/>
        <end position="158"/>
    </location>
</feature>
<evidence type="ECO:0000313" key="2">
    <source>
        <dbReference type="EMBL" id="MFC5493946.1"/>
    </source>
</evidence>